<evidence type="ECO:0000256" key="1">
    <source>
        <dbReference type="SAM" id="MobiDB-lite"/>
    </source>
</evidence>
<dbReference type="Proteomes" id="UP000191522">
    <property type="component" value="Unassembled WGS sequence"/>
</dbReference>
<evidence type="ECO:0000313" key="3">
    <source>
        <dbReference type="Proteomes" id="UP000191522"/>
    </source>
</evidence>
<reference evidence="3" key="1">
    <citation type="journal article" date="2017" name="Nat. Microbiol.">
        <title>Global analysis of biosynthetic gene clusters reveals vast potential of secondary metabolite production in Penicillium species.</title>
        <authorList>
            <person name="Nielsen J.C."/>
            <person name="Grijseels S."/>
            <person name="Prigent S."/>
            <person name="Ji B."/>
            <person name="Dainat J."/>
            <person name="Nielsen K.F."/>
            <person name="Frisvad J.C."/>
            <person name="Workman M."/>
            <person name="Nielsen J."/>
        </authorList>
    </citation>
    <scope>NUCLEOTIDE SEQUENCE [LARGE SCALE GENOMIC DNA]</scope>
    <source>
        <strain evidence="3">IBT 11843</strain>
    </source>
</reference>
<feature type="region of interest" description="Disordered" evidence="1">
    <location>
        <begin position="54"/>
        <end position="101"/>
    </location>
</feature>
<dbReference type="EMBL" id="MDYL01000022">
    <property type="protein sequence ID" value="OQD70624.1"/>
    <property type="molecule type" value="Genomic_DNA"/>
</dbReference>
<organism evidence="2 3">
    <name type="scientific">Penicillium decumbens</name>
    <dbReference type="NCBI Taxonomy" id="69771"/>
    <lineage>
        <taxon>Eukaryota</taxon>
        <taxon>Fungi</taxon>
        <taxon>Dikarya</taxon>
        <taxon>Ascomycota</taxon>
        <taxon>Pezizomycotina</taxon>
        <taxon>Eurotiomycetes</taxon>
        <taxon>Eurotiomycetidae</taxon>
        <taxon>Eurotiales</taxon>
        <taxon>Aspergillaceae</taxon>
        <taxon>Penicillium</taxon>
    </lineage>
</organism>
<gene>
    <name evidence="2" type="ORF">PENDEC_c022G06215</name>
</gene>
<keyword evidence="3" id="KW-1185">Reference proteome</keyword>
<accession>A0A1V6P106</accession>
<feature type="compositionally biased region" description="Basic and acidic residues" evidence="1">
    <location>
        <begin position="84"/>
        <end position="101"/>
    </location>
</feature>
<dbReference type="OrthoDB" id="5415741at2759"/>
<evidence type="ECO:0000313" key="2">
    <source>
        <dbReference type="EMBL" id="OQD70624.1"/>
    </source>
</evidence>
<sequence>MPAGTSTDVGHQALIIGFKTLGKTSGEISELTGVHVRTVNNIYARALERAYDPTKRPLELDEYLVNHSRTRGQDKAAASNKTPTKGETKEDKKEESKTPEA</sequence>
<comment type="caution">
    <text evidence="2">The sequence shown here is derived from an EMBL/GenBank/DDBJ whole genome shotgun (WGS) entry which is preliminary data.</text>
</comment>
<proteinExistence type="predicted"/>
<protein>
    <submittedName>
        <fullName evidence="2">Uncharacterized protein</fullName>
    </submittedName>
</protein>
<dbReference type="AlphaFoldDB" id="A0A1V6P106"/>
<name>A0A1V6P106_PENDC</name>